<keyword evidence="3" id="KW-0808">Transferase</keyword>
<dbReference type="InterPro" id="IPR011009">
    <property type="entry name" value="Kinase-like_dom_sf"/>
</dbReference>
<evidence type="ECO:0000256" key="8">
    <source>
        <dbReference type="ARBA" id="ARBA00048679"/>
    </source>
</evidence>
<dbReference type="Proteomes" id="UP000076580">
    <property type="component" value="Chromosome 02"/>
</dbReference>
<name>A0A151GH93_DRECN</name>
<gene>
    <name evidence="11" type="ORF">DCS_03456</name>
</gene>
<evidence type="ECO:0000256" key="7">
    <source>
        <dbReference type="ARBA" id="ARBA00047899"/>
    </source>
</evidence>
<keyword evidence="12" id="KW-1185">Reference proteome</keyword>
<sequence>MRILLPSYPTVHSCIQRQVGVLRSFTTQRRKECPTYPWSKRRTLCSMSLSSTDKSSSDFEFEPIEGVERIEKYRPWGYHPLQIGDTLHHRYRVINKLGHGTFSTTWLARDELEPNRSVSLVAIKITIADANTAELKALSALNSPPQHPSGHADSHFVPELIDRFSLQGPHGTHVCLVTVPGRASLARVKDASFRGFFQLDVARALAAQLILAVSYLHFRGFVHGDLHLGNVLLRLPRQMAEMSDEQIYSTFGEPRLEPVVRYDKKQLAPHVPSSGVLPIILGKPSEEITLPEASICLADYGEAHSPGSEARFESRAPLTLQPPESWFEPEEPLSFASDIWTLACAVWDILGHRSLFDGCLATADDITCEQVEILGMLPTEWWTRWEARSKWFTSTGVPKGNIQTLDDRFESSLQEPREHRELPTFDADERRAILALMRSMLVFPPQKRANIGQVVNSEWMQKWALPEWNKLQLTSAASPV</sequence>
<comment type="caution">
    <text evidence="11">The sequence shown here is derived from an EMBL/GenBank/DDBJ whole genome shotgun (WGS) entry which is preliminary data.</text>
</comment>
<accession>A0A151GH93</accession>
<dbReference type="InterPro" id="IPR017441">
    <property type="entry name" value="Protein_kinase_ATP_BS"/>
</dbReference>
<dbReference type="RefSeq" id="XP_040655808.1">
    <property type="nucleotide sequence ID" value="XM_040800775.1"/>
</dbReference>
<keyword evidence="2" id="KW-0723">Serine/threonine-protein kinase</keyword>
<reference evidence="11 12" key="1">
    <citation type="journal article" date="2016" name="Sci. Rep.">
        <title>Insights into Adaptations to a Near-Obligate Nematode Endoparasitic Lifestyle from the Finished Genome of Drechmeria coniospora.</title>
        <authorList>
            <person name="Zhang L."/>
            <person name="Zhou Z."/>
            <person name="Guo Q."/>
            <person name="Fokkens L."/>
            <person name="Miskei M."/>
            <person name="Pocsi I."/>
            <person name="Zhang W."/>
            <person name="Chen M."/>
            <person name="Wang L."/>
            <person name="Sun Y."/>
            <person name="Donzelli B.G."/>
            <person name="Gibson D.M."/>
            <person name="Nelson D.R."/>
            <person name="Luo J.G."/>
            <person name="Rep M."/>
            <person name="Liu H."/>
            <person name="Yang S."/>
            <person name="Wang J."/>
            <person name="Krasnoff S.B."/>
            <person name="Xu Y."/>
            <person name="Molnar I."/>
            <person name="Lin M."/>
        </authorList>
    </citation>
    <scope>NUCLEOTIDE SEQUENCE [LARGE SCALE GENOMIC DNA]</scope>
    <source>
        <strain evidence="11 12">ARSEF 6962</strain>
    </source>
</reference>
<dbReference type="AlphaFoldDB" id="A0A151GH93"/>
<dbReference type="PROSITE" id="PS00107">
    <property type="entry name" value="PROTEIN_KINASE_ATP"/>
    <property type="match status" value="1"/>
</dbReference>
<dbReference type="SUPFAM" id="SSF56112">
    <property type="entry name" value="Protein kinase-like (PK-like)"/>
    <property type="match status" value="1"/>
</dbReference>
<evidence type="ECO:0000256" key="2">
    <source>
        <dbReference type="ARBA" id="ARBA00022527"/>
    </source>
</evidence>
<protein>
    <recommendedName>
        <fullName evidence="1">non-specific serine/threonine protein kinase</fullName>
        <ecNumber evidence="1">2.7.11.1</ecNumber>
    </recommendedName>
</protein>
<dbReference type="Gene3D" id="3.30.200.20">
    <property type="entry name" value="Phosphorylase Kinase, domain 1"/>
    <property type="match status" value="1"/>
</dbReference>
<dbReference type="InterPro" id="IPR051334">
    <property type="entry name" value="SRPK"/>
</dbReference>
<dbReference type="InterPro" id="IPR000719">
    <property type="entry name" value="Prot_kinase_dom"/>
</dbReference>
<proteinExistence type="predicted"/>
<organism evidence="11 12">
    <name type="scientific">Drechmeria coniospora</name>
    <name type="common">Nematophagous fungus</name>
    <name type="synonym">Meria coniospora</name>
    <dbReference type="NCBI Taxonomy" id="98403"/>
    <lineage>
        <taxon>Eukaryota</taxon>
        <taxon>Fungi</taxon>
        <taxon>Dikarya</taxon>
        <taxon>Ascomycota</taxon>
        <taxon>Pezizomycotina</taxon>
        <taxon>Sordariomycetes</taxon>
        <taxon>Hypocreomycetidae</taxon>
        <taxon>Hypocreales</taxon>
        <taxon>Ophiocordycipitaceae</taxon>
        <taxon>Drechmeria</taxon>
    </lineage>
</organism>
<evidence type="ECO:0000256" key="4">
    <source>
        <dbReference type="ARBA" id="ARBA00022741"/>
    </source>
</evidence>
<evidence type="ECO:0000256" key="9">
    <source>
        <dbReference type="PROSITE-ProRule" id="PRU10141"/>
    </source>
</evidence>
<keyword evidence="6 9" id="KW-0067">ATP-binding</keyword>
<dbReference type="PANTHER" id="PTHR47634:SF9">
    <property type="entry name" value="PROTEIN KINASE DOMAIN-CONTAINING PROTEIN-RELATED"/>
    <property type="match status" value="1"/>
</dbReference>
<dbReference type="GO" id="GO:0005524">
    <property type="term" value="F:ATP binding"/>
    <property type="evidence" value="ECO:0007669"/>
    <property type="project" value="UniProtKB-UniRule"/>
</dbReference>
<dbReference type="InParanoid" id="A0A151GH93"/>
<keyword evidence="4 9" id="KW-0547">Nucleotide-binding</keyword>
<dbReference type="GeneID" id="63716099"/>
<evidence type="ECO:0000313" key="11">
    <source>
        <dbReference type="EMBL" id="KYK56456.1"/>
    </source>
</evidence>
<dbReference type="PROSITE" id="PS50011">
    <property type="entry name" value="PROTEIN_KINASE_DOM"/>
    <property type="match status" value="1"/>
</dbReference>
<comment type="catalytic activity">
    <reaction evidence="7">
        <text>L-threonyl-[protein] + ATP = O-phospho-L-threonyl-[protein] + ADP + H(+)</text>
        <dbReference type="Rhea" id="RHEA:46608"/>
        <dbReference type="Rhea" id="RHEA-COMP:11060"/>
        <dbReference type="Rhea" id="RHEA-COMP:11605"/>
        <dbReference type="ChEBI" id="CHEBI:15378"/>
        <dbReference type="ChEBI" id="CHEBI:30013"/>
        <dbReference type="ChEBI" id="CHEBI:30616"/>
        <dbReference type="ChEBI" id="CHEBI:61977"/>
        <dbReference type="ChEBI" id="CHEBI:456216"/>
        <dbReference type="EC" id="2.7.11.1"/>
    </reaction>
</comment>
<dbReference type="SMART" id="SM00220">
    <property type="entry name" value="S_TKc"/>
    <property type="match status" value="1"/>
</dbReference>
<evidence type="ECO:0000259" key="10">
    <source>
        <dbReference type="PROSITE" id="PS50011"/>
    </source>
</evidence>
<dbReference type="GO" id="GO:0004674">
    <property type="term" value="F:protein serine/threonine kinase activity"/>
    <property type="evidence" value="ECO:0007669"/>
    <property type="project" value="UniProtKB-KW"/>
</dbReference>
<keyword evidence="5" id="KW-0418">Kinase</keyword>
<feature type="domain" description="Protein kinase" evidence="10">
    <location>
        <begin position="91"/>
        <end position="460"/>
    </location>
</feature>
<dbReference type="GO" id="GO:0050684">
    <property type="term" value="P:regulation of mRNA processing"/>
    <property type="evidence" value="ECO:0007669"/>
    <property type="project" value="TreeGrafter"/>
</dbReference>
<evidence type="ECO:0000256" key="6">
    <source>
        <dbReference type="ARBA" id="ARBA00022840"/>
    </source>
</evidence>
<dbReference type="EC" id="2.7.11.1" evidence="1"/>
<evidence type="ECO:0000256" key="3">
    <source>
        <dbReference type="ARBA" id="ARBA00022679"/>
    </source>
</evidence>
<comment type="catalytic activity">
    <reaction evidence="8">
        <text>L-seryl-[protein] + ATP = O-phospho-L-seryl-[protein] + ADP + H(+)</text>
        <dbReference type="Rhea" id="RHEA:17989"/>
        <dbReference type="Rhea" id="RHEA-COMP:9863"/>
        <dbReference type="Rhea" id="RHEA-COMP:11604"/>
        <dbReference type="ChEBI" id="CHEBI:15378"/>
        <dbReference type="ChEBI" id="CHEBI:29999"/>
        <dbReference type="ChEBI" id="CHEBI:30616"/>
        <dbReference type="ChEBI" id="CHEBI:83421"/>
        <dbReference type="ChEBI" id="CHEBI:456216"/>
        <dbReference type="EC" id="2.7.11.1"/>
    </reaction>
</comment>
<dbReference type="Gene3D" id="1.10.510.10">
    <property type="entry name" value="Transferase(Phosphotransferase) domain 1"/>
    <property type="match status" value="1"/>
</dbReference>
<evidence type="ECO:0000256" key="5">
    <source>
        <dbReference type="ARBA" id="ARBA00022777"/>
    </source>
</evidence>
<evidence type="ECO:0000313" key="12">
    <source>
        <dbReference type="Proteomes" id="UP000076580"/>
    </source>
</evidence>
<feature type="binding site" evidence="9">
    <location>
        <position position="124"/>
    </location>
    <ligand>
        <name>ATP</name>
        <dbReference type="ChEBI" id="CHEBI:30616"/>
    </ligand>
</feature>
<dbReference type="GO" id="GO:0000245">
    <property type="term" value="P:spliceosomal complex assembly"/>
    <property type="evidence" value="ECO:0007669"/>
    <property type="project" value="TreeGrafter"/>
</dbReference>
<dbReference type="STRING" id="98403.A0A151GH93"/>
<evidence type="ECO:0000256" key="1">
    <source>
        <dbReference type="ARBA" id="ARBA00012513"/>
    </source>
</evidence>
<dbReference type="PANTHER" id="PTHR47634">
    <property type="entry name" value="PROTEIN KINASE DOMAIN-CONTAINING PROTEIN-RELATED"/>
    <property type="match status" value="1"/>
</dbReference>
<dbReference type="EMBL" id="LAYC01000002">
    <property type="protein sequence ID" value="KYK56456.1"/>
    <property type="molecule type" value="Genomic_DNA"/>
</dbReference>